<sequence length="40" mass="4881">MIIKNVVKEEMVDAMSRCDSRIDTHNIRRWRSKIEIEYLT</sequence>
<evidence type="ECO:0000313" key="1">
    <source>
        <dbReference type="EMBL" id="KKL04037.1"/>
    </source>
</evidence>
<proteinExistence type="predicted"/>
<reference evidence="1" key="1">
    <citation type="journal article" date="2015" name="Nature">
        <title>Complex archaea that bridge the gap between prokaryotes and eukaryotes.</title>
        <authorList>
            <person name="Spang A."/>
            <person name="Saw J.H."/>
            <person name="Jorgensen S.L."/>
            <person name="Zaremba-Niedzwiedzka K."/>
            <person name="Martijn J."/>
            <person name="Lind A.E."/>
            <person name="van Eijk R."/>
            <person name="Schleper C."/>
            <person name="Guy L."/>
            <person name="Ettema T.J."/>
        </authorList>
    </citation>
    <scope>NUCLEOTIDE SEQUENCE</scope>
</reference>
<comment type="caution">
    <text evidence="1">The sequence shown here is derived from an EMBL/GenBank/DDBJ whole genome shotgun (WGS) entry which is preliminary data.</text>
</comment>
<dbReference type="AlphaFoldDB" id="A0A0F9AQX4"/>
<protein>
    <submittedName>
        <fullName evidence="1">Uncharacterized protein</fullName>
    </submittedName>
</protein>
<accession>A0A0F9AQX4</accession>
<organism evidence="1">
    <name type="scientific">marine sediment metagenome</name>
    <dbReference type="NCBI Taxonomy" id="412755"/>
    <lineage>
        <taxon>unclassified sequences</taxon>
        <taxon>metagenomes</taxon>
        <taxon>ecological metagenomes</taxon>
    </lineage>
</organism>
<gene>
    <name evidence="1" type="ORF">LCGC14_2620090</name>
</gene>
<name>A0A0F9AQX4_9ZZZZ</name>
<dbReference type="EMBL" id="LAZR01044694">
    <property type="protein sequence ID" value="KKL04037.1"/>
    <property type="molecule type" value="Genomic_DNA"/>
</dbReference>